<keyword evidence="5" id="KW-0378">Hydrolase</keyword>
<protein>
    <recommendedName>
        <fullName evidence="12">Protein ABHD14A</fullName>
    </recommendedName>
    <alternativeName>
        <fullName evidence="13">Alpha/beta hydrolase domain-containing protein 14A</fullName>
    </alternativeName>
</protein>
<keyword evidence="4 14" id="KW-0812">Transmembrane</keyword>
<comment type="similarity">
    <text evidence="10">Belongs to the AB hydrolase superfamily. ABHD14 family.</text>
</comment>
<organism evidence="15 16">
    <name type="scientific">Peromyscus maniculatus bairdii</name>
    <name type="common">Prairie deer mouse</name>
    <dbReference type="NCBI Taxonomy" id="230844"/>
    <lineage>
        <taxon>Eukaryota</taxon>
        <taxon>Metazoa</taxon>
        <taxon>Chordata</taxon>
        <taxon>Craniata</taxon>
        <taxon>Vertebrata</taxon>
        <taxon>Euteleostomi</taxon>
        <taxon>Mammalia</taxon>
        <taxon>Eutheria</taxon>
        <taxon>Euarchontoglires</taxon>
        <taxon>Glires</taxon>
        <taxon>Rodentia</taxon>
        <taxon>Myomorpha</taxon>
        <taxon>Muroidea</taxon>
        <taxon>Cricetidae</taxon>
        <taxon>Neotominae</taxon>
        <taxon>Peromyscus</taxon>
    </lineage>
</organism>
<dbReference type="InterPro" id="IPR029058">
    <property type="entry name" value="AB_hydrolase_fold"/>
</dbReference>
<reference evidence="15" key="3">
    <citation type="submission" date="2025-09" db="UniProtKB">
        <authorList>
            <consortium name="Ensembl"/>
        </authorList>
    </citation>
    <scope>IDENTIFICATION</scope>
</reference>
<dbReference type="PANTHER" id="PTHR46197:SF1">
    <property type="entry name" value="PROTEIN ABHD14A"/>
    <property type="match status" value="1"/>
</dbReference>
<sequence>MVQEKGGGRYQATLLGLGLLLMLLLYVGLPGLPEQTSQLWRGPNVTVLAGLTQGNSQIFYREALPIQPAHRVQVVFLHGKAFNSHIWEQLGTLQLLSKRGYRAVAIDLPGETTGLAPLRECLLLFPGFGNSAPSKEASTESGRAELLKQVLRDLEVQNAVLVSPSLSGSYALPFLMRTHHQLRGFVPIAPTSTRNYTQEQFWAVKTPTLILYGELDHTLARESLRQLHHLPNHSVVKLHNAGHACYLHNPQAFHLALLAFLDHLP</sequence>
<keyword evidence="7 14" id="KW-1133">Transmembrane helix</keyword>
<dbReference type="FunFam" id="3.40.50.1820:FF:000093">
    <property type="entry name" value="protein ABHD14A isoform X1"/>
    <property type="match status" value="1"/>
</dbReference>
<evidence type="ECO:0000256" key="8">
    <source>
        <dbReference type="ARBA" id="ARBA00023136"/>
    </source>
</evidence>
<keyword evidence="16" id="KW-1185">Reference proteome</keyword>
<proteinExistence type="inferred from homology"/>
<evidence type="ECO:0000256" key="3">
    <source>
        <dbReference type="ARBA" id="ARBA00022490"/>
    </source>
</evidence>
<accession>A0A8C8UIQ5</accession>
<dbReference type="Gene3D" id="3.40.50.1820">
    <property type="entry name" value="alpha/beta hydrolase"/>
    <property type="match status" value="1"/>
</dbReference>
<dbReference type="GO" id="GO:0016020">
    <property type="term" value="C:membrane"/>
    <property type="evidence" value="ECO:0007669"/>
    <property type="project" value="UniProtKB-SubCell"/>
</dbReference>
<reference evidence="15 16" key="1">
    <citation type="submission" date="2018-10" db="EMBL/GenBank/DDBJ databases">
        <title>Improved assembly of the deer mouse Peromyscus maniculatus genome.</title>
        <authorList>
            <person name="Lassance J.-M."/>
            <person name="Hoekstra H.E."/>
        </authorList>
    </citation>
    <scope>NUCLEOTIDE SEQUENCE [LARGE SCALE GENOMIC DNA]</scope>
</reference>
<evidence type="ECO:0000256" key="4">
    <source>
        <dbReference type="ARBA" id="ARBA00022692"/>
    </source>
</evidence>
<reference evidence="15" key="2">
    <citation type="submission" date="2025-08" db="UniProtKB">
        <authorList>
            <consortium name="Ensembl"/>
        </authorList>
    </citation>
    <scope>IDENTIFICATION</scope>
</reference>
<evidence type="ECO:0000256" key="7">
    <source>
        <dbReference type="ARBA" id="ARBA00022989"/>
    </source>
</evidence>
<evidence type="ECO:0000313" key="15">
    <source>
        <dbReference type="Ensembl" id="ENSPEMP00000033486.1"/>
    </source>
</evidence>
<evidence type="ECO:0000256" key="13">
    <source>
        <dbReference type="ARBA" id="ARBA00079023"/>
    </source>
</evidence>
<evidence type="ECO:0000256" key="12">
    <source>
        <dbReference type="ARBA" id="ARBA00073591"/>
    </source>
</evidence>
<comment type="subcellular location">
    <subcellularLocation>
        <location evidence="1">Cytoplasm</location>
    </subcellularLocation>
    <subcellularLocation>
        <location evidence="2">Membrane</location>
        <topology evidence="2">Single-pass type II membrane protein</topology>
    </subcellularLocation>
</comment>
<evidence type="ECO:0000256" key="5">
    <source>
        <dbReference type="ARBA" id="ARBA00022801"/>
    </source>
</evidence>
<evidence type="ECO:0000256" key="14">
    <source>
        <dbReference type="SAM" id="Phobius"/>
    </source>
</evidence>
<feature type="transmembrane region" description="Helical" evidence="14">
    <location>
        <begin position="12"/>
        <end position="29"/>
    </location>
</feature>
<dbReference type="GeneTree" id="ENSGT00940000161296"/>
<evidence type="ECO:0000256" key="11">
    <source>
        <dbReference type="ARBA" id="ARBA00056841"/>
    </source>
</evidence>
<comment type="function">
    <text evidence="11">Possible role in granule neuron development.</text>
</comment>
<evidence type="ECO:0000313" key="16">
    <source>
        <dbReference type="Proteomes" id="UP000694547"/>
    </source>
</evidence>
<dbReference type="AlphaFoldDB" id="A0A8C8UIQ5"/>
<dbReference type="GO" id="GO:0016787">
    <property type="term" value="F:hydrolase activity"/>
    <property type="evidence" value="ECO:0007669"/>
    <property type="project" value="UniProtKB-KW"/>
</dbReference>
<evidence type="ECO:0000256" key="1">
    <source>
        <dbReference type="ARBA" id="ARBA00004496"/>
    </source>
</evidence>
<keyword evidence="3" id="KW-0963">Cytoplasm</keyword>
<keyword evidence="9" id="KW-0325">Glycoprotein</keyword>
<dbReference type="Proteomes" id="UP000694547">
    <property type="component" value="Chromosome 7"/>
</dbReference>
<evidence type="ECO:0000256" key="10">
    <source>
        <dbReference type="ARBA" id="ARBA00037942"/>
    </source>
</evidence>
<evidence type="ECO:0000256" key="2">
    <source>
        <dbReference type="ARBA" id="ARBA00004606"/>
    </source>
</evidence>
<evidence type="ECO:0000256" key="6">
    <source>
        <dbReference type="ARBA" id="ARBA00022968"/>
    </source>
</evidence>
<dbReference type="GO" id="GO:0005737">
    <property type="term" value="C:cytoplasm"/>
    <property type="evidence" value="ECO:0007669"/>
    <property type="project" value="UniProtKB-SubCell"/>
</dbReference>
<dbReference type="PANTHER" id="PTHR46197">
    <property type="entry name" value="PROTEIN ABHD14B-LIKE"/>
    <property type="match status" value="1"/>
</dbReference>
<keyword evidence="6" id="KW-0735">Signal-anchor</keyword>
<dbReference type="Ensembl" id="ENSPEMT00000035240.1">
    <property type="protein sequence ID" value="ENSPEMP00000033486.1"/>
    <property type="gene ID" value="ENSPEMG00000014484.2"/>
</dbReference>
<evidence type="ECO:0000256" key="9">
    <source>
        <dbReference type="ARBA" id="ARBA00023180"/>
    </source>
</evidence>
<keyword evidence="8 14" id="KW-0472">Membrane</keyword>
<dbReference type="SUPFAM" id="SSF53474">
    <property type="entry name" value="alpha/beta-Hydrolases"/>
    <property type="match status" value="1"/>
</dbReference>
<name>A0A8C8UIQ5_PERMB</name>